<evidence type="ECO:0000256" key="4">
    <source>
        <dbReference type="ARBA" id="ARBA00022676"/>
    </source>
</evidence>
<name>A0ABD5RLS6_9EURY</name>
<comment type="similarity">
    <text evidence="1">Belongs to the glycosyltransferase group 1 family. Glycosyltransferase 4 subfamily.</text>
</comment>
<evidence type="ECO:0000259" key="7">
    <source>
        <dbReference type="Pfam" id="PF00534"/>
    </source>
</evidence>
<dbReference type="RefSeq" id="WP_247414482.1">
    <property type="nucleotide sequence ID" value="NZ_JALLGW010000001.1"/>
</dbReference>
<gene>
    <name evidence="9" type="ORF">ACFPYI_09635</name>
</gene>
<reference evidence="9 10" key="1">
    <citation type="journal article" date="2019" name="Int. J. Syst. Evol. Microbiol.">
        <title>The Global Catalogue of Microorganisms (GCM) 10K type strain sequencing project: providing services to taxonomists for standard genome sequencing and annotation.</title>
        <authorList>
            <consortium name="The Broad Institute Genomics Platform"/>
            <consortium name="The Broad Institute Genome Sequencing Center for Infectious Disease"/>
            <person name="Wu L."/>
            <person name="Ma J."/>
        </authorList>
    </citation>
    <scope>NUCLEOTIDE SEQUENCE [LARGE SCALE GENOMIC DNA]</scope>
    <source>
        <strain evidence="9 10">CGMCC 1.12543</strain>
    </source>
</reference>
<feature type="domain" description="Glycosyl transferase family 1" evidence="7">
    <location>
        <begin position="226"/>
        <end position="390"/>
    </location>
</feature>
<keyword evidence="3" id="KW-0313">Glucose metabolism</keyword>
<dbReference type="EMBL" id="JBHSQH010000001">
    <property type="protein sequence ID" value="MFC5971591.1"/>
    <property type="molecule type" value="Genomic_DNA"/>
</dbReference>
<keyword evidence="5 9" id="KW-0808">Transferase</keyword>
<proteinExistence type="inferred from homology"/>
<accession>A0ABD5RLS6</accession>
<comment type="caution">
    <text evidence="9">The sequence shown here is derived from an EMBL/GenBank/DDBJ whole genome shotgun (WGS) entry which is preliminary data.</text>
</comment>
<evidence type="ECO:0000259" key="8">
    <source>
        <dbReference type="Pfam" id="PF21269"/>
    </source>
</evidence>
<dbReference type="InterPro" id="IPR049438">
    <property type="entry name" value="TreT_GT1"/>
</dbReference>
<evidence type="ECO:0000256" key="6">
    <source>
        <dbReference type="ARBA" id="ARBA00023277"/>
    </source>
</evidence>
<organism evidence="9 10">
    <name type="scientific">Halomarina salina</name>
    <dbReference type="NCBI Taxonomy" id="1872699"/>
    <lineage>
        <taxon>Archaea</taxon>
        <taxon>Methanobacteriati</taxon>
        <taxon>Methanobacteriota</taxon>
        <taxon>Stenosarchaea group</taxon>
        <taxon>Halobacteria</taxon>
        <taxon>Halobacteriales</taxon>
        <taxon>Natronomonadaceae</taxon>
        <taxon>Halomarina</taxon>
    </lineage>
</organism>
<dbReference type="GO" id="GO:0016757">
    <property type="term" value="F:glycosyltransferase activity"/>
    <property type="evidence" value="ECO:0007669"/>
    <property type="project" value="UniProtKB-KW"/>
</dbReference>
<dbReference type="Pfam" id="PF00534">
    <property type="entry name" value="Glycos_transf_1"/>
    <property type="match status" value="1"/>
</dbReference>
<keyword evidence="4 9" id="KW-0328">Glycosyltransferase</keyword>
<dbReference type="Proteomes" id="UP001596099">
    <property type="component" value="Unassembled WGS sequence"/>
</dbReference>
<dbReference type="AlphaFoldDB" id="A0ABD5RLS6"/>
<evidence type="ECO:0000313" key="10">
    <source>
        <dbReference type="Proteomes" id="UP001596099"/>
    </source>
</evidence>
<dbReference type="InterPro" id="IPR001296">
    <property type="entry name" value="Glyco_trans_1"/>
</dbReference>
<dbReference type="GO" id="GO:0006006">
    <property type="term" value="P:glucose metabolic process"/>
    <property type="evidence" value="ECO:0007669"/>
    <property type="project" value="UniProtKB-KW"/>
</dbReference>
<dbReference type="PANTHER" id="PTHR47779">
    <property type="entry name" value="SYNTHASE (CCG-9), PUTATIVE (AFU_ORTHOLOGUE AFUA_3G12100)-RELATED"/>
    <property type="match status" value="1"/>
</dbReference>
<evidence type="ECO:0000256" key="2">
    <source>
        <dbReference type="ARBA" id="ARBA00011738"/>
    </source>
</evidence>
<comment type="subunit">
    <text evidence="2">Homodimer.</text>
</comment>
<keyword evidence="10" id="KW-1185">Reference proteome</keyword>
<dbReference type="Pfam" id="PF21269">
    <property type="entry name" value="TreT_GT1"/>
    <property type="match status" value="1"/>
</dbReference>
<dbReference type="PANTHER" id="PTHR47779:SF1">
    <property type="entry name" value="SYNTHASE (CCG-9), PUTATIVE (AFU_ORTHOLOGUE AFUA_3G12100)-RELATED"/>
    <property type="match status" value="1"/>
</dbReference>
<dbReference type="SUPFAM" id="SSF53756">
    <property type="entry name" value="UDP-Glycosyltransferase/glycogen phosphorylase"/>
    <property type="match status" value="1"/>
</dbReference>
<dbReference type="EC" id="2.4.-.-" evidence="9"/>
<evidence type="ECO:0000256" key="3">
    <source>
        <dbReference type="ARBA" id="ARBA00022526"/>
    </source>
</evidence>
<evidence type="ECO:0000256" key="5">
    <source>
        <dbReference type="ARBA" id="ARBA00022679"/>
    </source>
</evidence>
<sequence length="413" mass="45172">METAPTAARTFASYEHLLDDETRRTIRDRAAAVADLSVLHVNTTASGGGVAEMLGPLVALSNDLGVATDWTLMEAPDAFYDVTKVVHNGLQGDDEPLTETMQATYREAVAVNAAAVDDEYDVVVLHDPQTLGMVGHLAERFPEARFVWRCHIDLTDPSPDYLEFFADDLSAVDRVVVSRPSYADPLPVEEATVIHPAIDPLTPKNCPLDELSAEDAAGGDVGNYPVDPDRPLLLQVSRFDPWKDPLGVVDAYRRVRESVPDVQLAFVGGMPDDDPEGMEIHRKVEAETADDPSVHLLTDLPDAGVNVMQRTADVVLQKSLREGFALTVSEALWKGRPVVGTNVGGIPLQIADGENGYLVEPRDIAATADRCRRLLEDDALAARLGEEGRETVRRRFLIPRLLADYCALFDEVR</sequence>
<evidence type="ECO:0000313" key="9">
    <source>
        <dbReference type="EMBL" id="MFC5971591.1"/>
    </source>
</evidence>
<dbReference type="InterPro" id="IPR052078">
    <property type="entry name" value="Trehalose_Metab_GTase"/>
</dbReference>
<dbReference type="Gene3D" id="3.40.50.2000">
    <property type="entry name" value="Glycogen Phosphorylase B"/>
    <property type="match status" value="2"/>
</dbReference>
<protein>
    <submittedName>
        <fullName evidence="9">Glycosyltransferase</fullName>
        <ecNumber evidence="9">2.4.-.-</ecNumber>
    </submittedName>
</protein>
<evidence type="ECO:0000256" key="1">
    <source>
        <dbReference type="ARBA" id="ARBA00009481"/>
    </source>
</evidence>
<feature type="domain" description="Trehalose synthase N-terminal" evidence="8">
    <location>
        <begin position="40"/>
        <end position="183"/>
    </location>
</feature>
<keyword evidence="6" id="KW-0119">Carbohydrate metabolism</keyword>